<keyword evidence="2" id="KW-1185">Reference proteome</keyword>
<name>A0A2G1VZJ3_9BACT</name>
<dbReference type="AlphaFoldDB" id="A0A2G1VZJ3"/>
<gene>
    <name evidence="1" type="ORF">CEE69_26680</name>
</gene>
<comment type="caution">
    <text evidence="1">The sequence shown here is derived from an EMBL/GenBank/DDBJ whole genome shotgun (WGS) entry which is preliminary data.</text>
</comment>
<organism evidence="1 2">
    <name type="scientific">Rhodopirellula bahusiensis</name>
    <dbReference type="NCBI Taxonomy" id="2014065"/>
    <lineage>
        <taxon>Bacteria</taxon>
        <taxon>Pseudomonadati</taxon>
        <taxon>Planctomycetota</taxon>
        <taxon>Planctomycetia</taxon>
        <taxon>Pirellulales</taxon>
        <taxon>Pirellulaceae</taxon>
        <taxon>Rhodopirellula</taxon>
    </lineage>
</organism>
<proteinExistence type="predicted"/>
<protein>
    <submittedName>
        <fullName evidence="1">Uncharacterized protein</fullName>
    </submittedName>
</protein>
<accession>A0A2G1VZJ3</accession>
<sequence length="61" mass="6714">MFVVVFYAAVLSYARASDQFTKTRYRAVPAGEHVLDRCFQICASGLLEFDGSRHGRLSAGA</sequence>
<reference evidence="1 2" key="1">
    <citation type="submission" date="2017-06" db="EMBL/GenBank/DDBJ databases">
        <title>Description of Rhodopirellula bahusiensis sp. nov.</title>
        <authorList>
            <person name="Kizina J."/>
            <person name="Harder J."/>
        </authorList>
    </citation>
    <scope>NUCLEOTIDE SEQUENCE [LARGE SCALE GENOMIC DNA]</scope>
    <source>
        <strain evidence="1 2">SWK21</strain>
    </source>
</reference>
<evidence type="ECO:0000313" key="1">
    <source>
        <dbReference type="EMBL" id="PHQ32216.1"/>
    </source>
</evidence>
<dbReference type="EMBL" id="NIZW01000030">
    <property type="protein sequence ID" value="PHQ32216.1"/>
    <property type="molecule type" value="Genomic_DNA"/>
</dbReference>
<dbReference type="Proteomes" id="UP000225740">
    <property type="component" value="Unassembled WGS sequence"/>
</dbReference>
<evidence type="ECO:0000313" key="2">
    <source>
        <dbReference type="Proteomes" id="UP000225740"/>
    </source>
</evidence>